<accession>A0A2Z7BVI1</accession>
<keyword evidence="2" id="KW-1185">Reference proteome</keyword>
<organism evidence="1 2">
    <name type="scientific">Dorcoceras hygrometricum</name>
    <dbReference type="NCBI Taxonomy" id="472368"/>
    <lineage>
        <taxon>Eukaryota</taxon>
        <taxon>Viridiplantae</taxon>
        <taxon>Streptophyta</taxon>
        <taxon>Embryophyta</taxon>
        <taxon>Tracheophyta</taxon>
        <taxon>Spermatophyta</taxon>
        <taxon>Magnoliopsida</taxon>
        <taxon>eudicotyledons</taxon>
        <taxon>Gunneridae</taxon>
        <taxon>Pentapetalae</taxon>
        <taxon>asterids</taxon>
        <taxon>lamiids</taxon>
        <taxon>Lamiales</taxon>
        <taxon>Gesneriaceae</taxon>
        <taxon>Didymocarpoideae</taxon>
        <taxon>Trichosporeae</taxon>
        <taxon>Loxocarpinae</taxon>
        <taxon>Dorcoceras</taxon>
    </lineage>
</organism>
<reference evidence="1 2" key="1">
    <citation type="journal article" date="2015" name="Proc. Natl. Acad. Sci. U.S.A.">
        <title>The resurrection genome of Boea hygrometrica: A blueprint for survival of dehydration.</title>
        <authorList>
            <person name="Xiao L."/>
            <person name="Yang G."/>
            <person name="Zhang L."/>
            <person name="Yang X."/>
            <person name="Zhao S."/>
            <person name="Ji Z."/>
            <person name="Zhou Q."/>
            <person name="Hu M."/>
            <person name="Wang Y."/>
            <person name="Chen M."/>
            <person name="Xu Y."/>
            <person name="Jin H."/>
            <person name="Xiao X."/>
            <person name="Hu G."/>
            <person name="Bao F."/>
            <person name="Hu Y."/>
            <person name="Wan P."/>
            <person name="Li L."/>
            <person name="Deng X."/>
            <person name="Kuang T."/>
            <person name="Xiang C."/>
            <person name="Zhu J.K."/>
            <person name="Oliver M.J."/>
            <person name="He Y."/>
        </authorList>
    </citation>
    <scope>NUCLEOTIDE SEQUENCE [LARGE SCALE GENOMIC DNA]</scope>
    <source>
        <strain evidence="2">cv. XS01</strain>
    </source>
</reference>
<name>A0A2Z7BVI1_9LAMI</name>
<proteinExistence type="predicted"/>
<evidence type="ECO:0000313" key="2">
    <source>
        <dbReference type="Proteomes" id="UP000250235"/>
    </source>
</evidence>
<gene>
    <name evidence="1" type="ORF">F511_40464</name>
</gene>
<protein>
    <submittedName>
        <fullName evidence="1">Uncharacterized protein</fullName>
    </submittedName>
</protein>
<sequence length="52" mass="5454">MCSLKYRHATAEPCLPAAGLFPRLVKNSASGILCNATTDSSFFATAGFLLCS</sequence>
<dbReference type="Proteomes" id="UP000250235">
    <property type="component" value="Unassembled WGS sequence"/>
</dbReference>
<dbReference type="EMBL" id="KV001867">
    <property type="protein sequence ID" value="KZV38459.1"/>
    <property type="molecule type" value="Genomic_DNA"/>
</dbReference>
<evidence type="ECO:0000313" key="1">
    <source>
        <dbReference type="EMBL" id="KZV38459.1"/>
    </source>
</evidence>
<dbReference type="AlphaFoldDB" id="A0A2Z7BVI1"/>